<evidence type="ECO:0000259" key="1">
    <source>
        <dbReference type="Pfam" id="PF01207"/>
    </source>
</evidence>
<dbReference type="Pfam" id="PF01207">
    <property type="entry name" value="Dus"/>
    <property type="match status" value="1"/>
</dbReference>
<dbReference type="EMBL" id="FPHM01000173">
    <property type="protein sequence ID" value="SFV70824.1"/>
    <property type="molecule type" value="Genomic_DNA"/>
</dbReference>
<dbReference type="EC" id="1.-.-.-" evidence="2"/>
<dbReference type="InterPro" id="IPR013785">
    <property type="entry name" value="Aldolase_TIM"/>
</dbReference>
<sequence length="88" mass="9975">MFANGDITSPEKAKWVLEHTKADGIMIGRTAVGKPWIFKQIKEGMEVASASLIKEVVLEHYDQMITHYDKYGAIILEIKSMLLKILLK</sequence>
<dbReference type="SUPFAM" id="SSF51395">
    <property type="entry name" value="FMN-linked oxidoreductases"/>
    <property type="match status" value="1"/>
</dbReference>
<dbReference type="PANTHER" id="PTHR45846">
    <property type="entry name" value="TRNA-DIHYDROURIDINE(47) SYNTHASE [NAD(P)(+)]-LIKE"/>
    <property type="match status" value="1"/>
</dbReference>
<dbReference type="GO" id="GO:0003723">
    <property type="term" value="F:RNA binding"/>
    <property type="evidence" value="ECO:0007669"/>
    <property type="project" value="TreeGrafter"/>
</dbReference>
<organism evidence="2">
    <name type="scientific">hydrothermal vent metagenome</name>
    <dbReference type="NCBI Taxonomy" id="652676"/>
    <lineage>
        <taxon>unclassified sequences</taxon>
        <taxon>metagenomes</taxon>
        <taxon>ecological metagenomes</taxon>
    </lineage>
</organism>
<accession>A0A1W1CYD8</accession>
<dbReference type="InterPro" id="IPR035587">
    <property type="entry name" value="DUS-like_FMN-bd"/>
</dbReference>
<protein>
    <submittedName>
        <fullName evidence="2">tRNA dihydrouridine synthase B</fullName>
        <ecNumber evidence="2">1.-.-.-</ecNumber>
    </submittedName>
</protein>
<dbReference type="AlphaFoldDB" id="A0A1W1CYD8"/>
<feature type="domain" description="DUS-like FMN-binding" evidence="1">
    <location>
        <begin position="1"/>
        <end position="81"/>
    </location>
</feature>
<dbReference type="GO" id="GO:0017150">
    <property type="term" value="F:tRNA dihydrouridine synthase activity"/>
    <property type="evidence" value="ECO:0007669"/>
    <property type="project" value="TreeGrafter"/>
</dbReference>
<gene>
    <name evidence="2" type="ORF">MNB_SV-13-2042</name>
</gene>
<evidence type="ECO:0000313" key="2">
    <source>
        <dbReference type="EMBL" id="SFV70824.1"/>
    </source>
</evidence>
<name>A0A1W1CYD8_9ZZZZ</name>
<reference evidence="2" key="1">
    <citation type="submission" date="2016-10" db="EMBL/GenBank/DDBJ databases">
        <authorList>
            <person name="de Groot N.N."/>
        </authorList>
    </citation>
    <scope>NUCLEOTIDE SEQUENCE</scope>
</reference>
<keyword evidence="2" id="KW-0560">Oxidoreductase</keyword>
<proteinExistence type="predicted"/>
<dbReference type="Gene3D" id="3.20.20.70">
    <property type="entry name" value="Aldolase class I"/>
    <property type="match status" value="1"/>
</dbReference>
<dbReference type="PANTHER" id="PTHR45846:SF1">
    <property type="entry name" value="TRNA-DIHYDROURIDINE(47) SYNTHASE [NAD(P)(+)]-LIKE"/>
    <property type="match status" value="1"/>
</dbReference>